<dbReference type="Pfam" id="PF10035">
    <property type="entry name" value="DUF2179"/>
    <property type="match status" value="1"/>
</dbReference>
<evidence type="ECO:0000256" key="6">
    <source>
        <dbReference type="SAM" id="Phobius"/>
    </source>
</evidence>
<dbReference type="InterPro" id="IPR019264">
    <property type="entry name" value="DUF2179"/>
</dbReference>
<feature type="domain" description="DUF2179" evidence="7">
    <location>
        <begin position="256"/>
        <end position="314"/>
    </location>
</feature>
<keyword evidence="5 6" id="KW-0472">Membrane</keyword>
<dbReference type="PIRSF" id="PIRSF006483">
    <property type="entry name" value="Membrane_protein_YitT"/>
    <property type="match status" value="1"/>
</dbReference>
<dbReference type="EMBL" id="CP049057">
    <property type="protein sequence ID" value="QIE58083.1"/>
    <property type="molecule type" value="Genomic_DNA"/>
</dbReference>
<evidence type="ECO:0000256" key="1">
    <source>
        <dbReference type="ARBA" id="ARBA00004651"/>
    </source>
</evidence>
<feature type="transmembrane region" description="Helical" evidence="6">
    <location>
        <begin position="188"/>
        <end position="214"/>
    </location>
</feature>
<dbReference type="GO" id="GO:0005886">
    <property type="term" value="C:plasma membrane"/>
    <property type="evidence" value="ECO:0007669"/>
    <property type="project" value="UniProtKB-SubCell"/>
</dbReference>
<protein>
    <submittedName>
        <fullName evidence="8">YitT family protein</fullName>
    </submittedName>
</protein>
<evidence type="ECO:0000256" key="5">
    <source>
        <dbReference type="ARBA" id="ARBA00023136"/>
    </source>
</evidence>
<keyword evidence="9" id="KW-1185">Reference proteome</keyword>
<dbReference type="PANTHER" id="PTHR33545">
    <property type="entry name" value="UPF0750 MEMBRANE PROTEIN YITT-RELATED"/>
    <property type="match status" value="1"/>
</dbReference>
<dbReference type="KEGG" id="mgel:G5B37_00425"/>
<evidence type="ECO:0000256" key="3">
    <source>
        <dbReference type="ARBA" id="ARBA00022692"/>
    </source>
</evidence>
<accession>A0A6G6GI40</accession>
<dbReference type="Gene3D" id="3.30.70.120">
    <property type="match status" value="1"/>
</dbReference>
<dbReference type="RefSeq" id="WP_164678081.1">
    <property type="nucleotide sequence ID" value="NZ_CP049057.1"/>
</dbReference>
<evidence type="ECO:0000313" key="9">
    <source>
        <dbReference type="Proteomes" id="UP000505306"/>
    </source>
</evidence>
<feature type="transmembrane region" description="Helical" evidence="6">
    <location>
        <begin position="80"/>
        <end position="108"/>
    </location>
</feature>
<dbReference type="PANTHER" id="PTHR33545:SF3">
    <property type="entry name" value="UPF0750 MEMBRANE PROTEIN YQFU"/>
    <property type="match status" value="1"/>
</dbReference>
<evidence type="ECO:0000313" key="8">
    <source>
        <dbReference type="EMBL" id="QIE58083.1"/>
    </source>
</evidence>
<dbReference type="InterPro" id="IPR015867">
    <property type="entry name" value="N-reg_PII/ATP_PRibTrfase_C"/>
</dbReference>
<dbReference type="InterPro" id="IPR003740">
    <property type="entry name" value="YitT"/>
</dbReference>
<keyword evidence="4 6" id="KW-1133">Transmembrane helix</keyword>
<keyword evidence="3 6" id="KW-0812">Transmembrane</keyword>
<feature type="transmembrane region" description="Helical" evidence="6">
    <location>
        <begin position="143"/>
        <end position="167"/>
    </location>
</feature>
<reference evidence="8 9" key="1">
    <citation type="submission" date="2020-02" db="EMBL/GenBank/DDBJ databases">
        <title>Complete genome sequence of Flavobacteriaceae bacterium.</title>
        <authorList>
            <person name="Kim S.-J."/>
            <person name="Kim Y.-S."/>
            <person name="Kim K.-H."/>
        </authorList>
    </citation>
    <scope>NUCLEOTIDE SEQUENCE [LARGE SCALE GENOMIC DNA]</scope>
    <source>
        <strain evidence="8 9">RR4-40</strain>
    </source>
</reference>
<evidence type="ECO:0000256" key="2">
    <source>
        <dbReference type="ARBA" id="ARBA00022475"/>
    </source>
</evidence>
<name>A0A6G6GI40_9FLAO</name>
<feature type="transmembrane region" description="Helical" evidence="6">
    <location>
        <begin position="115"/>
        <end position="137"/>
    </location>
</feature>
<evidence type="ECO:0000259" key="7">
    <source>
        <dbReference type="Pfam" id="PF10035"/>
    </source>
</evidence>
<feature type="transmembrane region" description="Helical" evidence="6">
    <location>
        <begin position="49"/>
        <end position="68"/>
    </location>
</feature>
<dbReference type="InterPro" id="IPR051461">
    <property type="entry name" value="UPF0750_membrane"/>
</dbReference>
<dbReference type="AlphaFoldDB" id="A0A6G6GI40"/>
<sequence>MNSSIKNILIKATQLLNGKKTSNEETSSYQRAKQSRELIIAWKRNFKNLLLITVGIFSASFGFKGFLLTNDFIDGGATGISLLLAAITEIPLYVLIIGVNLPFILLGYKIMGKRFAIKTALAIVGLALCVAIVPFPNVTNDDLLVAVFGGFFLGAGIGLSIRGGAVIDGTEILAIYLSRRFSTTIGDIIILINIVIFSFAAYLLSIEIALYSMITYIAASKTLDFVIEGIEEYIGVTIISSQSNRIREMILDKLGRGVTIYKGQGGYIKDGAARDLDIIYTVITRLELNKLNTEIEKIESNTFMVMNSIKDIRGGMIKKRPLKH</sequence>
<organism evidence="8 9">
    <name type="scientific">Rasiella rasia</name>
    <dbReference type="NCBI Taxonomy" id="2744027"/>
    <lineage>
        <taxon>Bacteria</taxon>
        <taxon>Pseudomonadati</taxon>
        <taxon>Bacteroidota</taxon>
        <taxon>Flavobacteriia</taxon>
        <taxon>Flavobacteriales</taxon>
        <taxon>Flavobacteriaceae</taxon>
        <taxon>Rasiella</taxon>
    </lineage>
</organism>
<keyword evidence="2" id="KW-1003">Cell membrane</keyword>
<comment type="subcellular location">
    <subcellularLocation>
        <location evidence="1">Cell membrane</location>
        <topology evidence="1">Multi-pass membrane protein</topology>
    </subcellularLocation>
</comment>
<evidence type="ECO:0000256" key="4">
    <source>
        <dbReference type="ARBA" id="ARBA00022989"/>
    </source>
</evidence>
<dbReference type="Pfam" id="PF02588">
    <property type="entry name" value="YitT_membrane"/>
    <property type="match status" value="1"/>
</dbReference>
<dbReference type="Proteomes" id="UP000505306">
    <property type="component" value="Chromosome"/>
</dbReference>
<proteinExistence type="predicted"/>
<dbReference type="CDD" id="cd16380">
    <property type="entry name" value="YitT_C"/>
    <property type="match status" value="1"/>
</dbReference>
<gene>
    <name evidence="8" type="ORF">G5B37_00425</name>
</gene>